<gene>
    <name evidence="1" type="ORF">LCGC14_2660570</name>
</gene>
<proteinExistence type="predicted"/>
<dbReference type="EMBL" id="LAZR01046384">
    <property type="protein sequence ID" value="KKK96654.1"/>
    <property type="molecule type" value="Genomic_DNA"/>
</dbReference>
<name>A0A0F9C283_9ZZZZ</name>
<comment type="caution">
    <text evidence="1">The sequence shown here is derived from an EMBL/GenBank/DDBJ whole genome shotgun (WGS) entry which is preliminary data.</text>
</comment>
<accession>A0A0F9C283</accession>
<reference evidence="1" key="1">
    <citation type="journal article" date="2015" name="Nature">
        <title>Complex archaea that bridge the gap between prokaryotes and eukaryotes.</title>
        <authorList>
            <person name="Spang A."/>
            <person name="Saw J.H."/>
            <person name="Jorgensen S.L."/>
            <person name="Zaremba-Niedzwiedzka K."/>
            <person name="Martijn J."/>
            <person name="Lind A.E."/>
            <person name="van Eijk R."/>
            <person name="Schleper C."/>
            <person name="Guy L."/>
            <person name="Ettema T.J."/>
        </authorList>
    </citation>
    <scope>NUCLEOTIDE SEQUENCE</scope>
</reference>
<dbReference type="Gene3D" id="2.40.10.120">
    <property type="match status" value="1"/>
</dbReference>
<dbReference type="InterPro" id="IPR001940">
    <property type="entry name" value="Peptidase_S1C"/>
</dbReference>
<dbReference type="SUPFAM" id="SSF50494">
    <property type="entry name" value="Trypsin-like serine proteases"/>
    <property type="match status" value="1"/>
</dbReference>
<sequence length="139" mass="14561">MENGRVVGESRADAKIISVDSTRDLALLRIRQSDFSKVGAKFYLDESISSAGTLIYHCGAPGGKEIGGTCSLTTGIVSRIGVRIPSFGGAEHGIFDQVDCAALPGSSGGLVALQKDGKYIGLITLGLEGSDNFHWMVPM</sequence>
<feature type="non-terminal residue" evidence="1">
    <location>
        <position position="139"/>
    </location>
</feature>
<dbReference type="PRINTS" id="PR00834">
    <property type="entry name" value="PROTEASES2C"/>
</dbReference>
<organism evidence="1">
    <name type="scientific">marine sediment metagenome</name>
    <dbReference type="NCBI Taxonomy" id="412755"/>
    <lineage>
        <taxon>unclassified sequences</taxon>
        <taxon>metagenomes</taxon>
        <taxon>ecological metagenomes</taxon>
    </lineage>
</organism>
<dbReference type="GO" id="GO:0004252">
    <property type="term" value="F:serine-type endopeptidase activity"/>
    <property type="evidence" value="ECO:0007669"/>
    <property type="project" value="InterPro"/>
</dbReference>
<dbReference type="InterPro" id="IPR009003">
    <property type="entry name" value="Peptidase_S1_PA"/>
</dbReference>
<evidence type="ECO:0008006" key="2">
    <source>
        <dbReference type="Google" id="ProtNLM"/>
    </source>
</evidence>
<dbReference type="Pfam" id="PF13365">
    <property type="entry name" value="Trypsin_2"/>
    <property type="match status" value="1"/>
</dbReference>
<protein>
    <recommendedName>
        <fullName evidence="2">Serine protease</fullName>
    </recommendedName>
</protein>
<evidence type="ECO:0000313" key="1">
    <source>
        <dbReference type="EMBL" id="KKK96654.1"/>
    </source>
</evidence>
<dbReference type="GO" id="GO:0006508">
    <property type="term" value="P:proteolysis"/>
    <property type="evidence" value="ECO:0007669"/>
    <property type="project" value="InterPro"/>
</dbReference>
<dbReference type="AlphaFoldDB" id="A0A0F9C283"/>